<gene>
    <name evidence="2" type="ORF">AXG93_154s1590</name>
</gene>
<dbReference type="Proteomes" id="UP000077202">
    <property type="component" value="Unassembled WGS sequence"/>
</dbReference>
<dbReference type="AlphaFoldDB" id="A0A176VL65"/>
<name>A0A176VL65_MARPO</name>
<organism evidence="2 3">
    <name type="scientific">Marchantia polymorpha subsp. ruderalis</name>
    <dbReference type="NCBI Taxonomy" id="1480154"/>
    <lineage>
        <taxon>Eukaryota</taxon>
        <taxon>Viridiplantae</taxon>
        <taxon>Streptophyta</taxon>
        <taxon>Embryophyta</taxon>
        <taxon>Marchantiophyta</taxon>
        <taxon>Marchantiopsida</taxon>
        <taxon>Marchantiidae</taxon>
        <taxon>Marchantiales</taxon>
        <taxon>Marchantiaceae</taxon>
        <taxon>Marchantia</taxon>
    </lineage>
</organism>
<dbReference type="EMBL" id="LVLJ01003591">
    <property type="protein sequence ID" value="OAE20685.1"/>
    <property type="molecule type" value="Genomic_DNA"/>
</dbReference>
<accession>A0A176VL65</accession>
<feature type="compositionally biased region" description="Basic and acidic residues" evidence="1">
    <location>
        <begin position="95"/>
        <end position="109"/>
    </location>
</feature>
<keyword evidence="3" id="KW-1185">Reference proteome</keyword>
<feature type="compositionally biased region" description="Basic and acidic residues" evidence="1">
    <location>
        <begin position="72"/>
        <end position="82"/>
    </location>
</feature>
<proteinExistence type="predicted"/>
<feature type="region of interest" description="Disordered" evidence="1">
    <location>
        <begin position="21"/>
        <end position="116"/>
    </location>
</feature>
<reference evidence="2" key="1">
    <citation type="submission" date="2016-03" db="EMBL/GenBank/DDBJ databases">
        <title>Mechanisms controlling the formation of the plant cell surface in tip-growing cells are functionally conserved among land plants.</title>
        <authorList>
            <person name="Honkanen S."/>
            <person name="Jones V.A."/>
            <person name="Morieri G."/>
            <person name="Champion C."/>
            <person name="Hetherington A.J."/>
            <person name="Kelly S."/>
            <person name="Saint-Marcoux D."/>
            <person name="Proust H."/>
            <person name="Prescott H."/>
            <person name="Dolan L."/>
        </authorList>
    </citation>
    <scope>NUCLEOTIDE SEQUENCE [LARGE SCALE GENOMIC DNA]</scope>
    <source>
        <tissue evidence="2">Whole gametophyte</tissue>
    </source>
</reference>
<evidence type="ECO:0000256" key="1">
    <source>
        <dbReference type="SAM" id="MobiDB-lite"/>
    </source>
</evidence>
<protein>
    <submittedName>
        <fullName evidence="2">Uncharacterized protein</fullName>
    </submittedName>
</protein>
<comment type="caution">
    <text evidence="2">The sequence shown here is derived from an EMBL/GenBank/DDBJ whole genome shotgun (WGS) entry which is preliminary data.</text>
</comment>
<sequence length="116" mass="13101">MQTKLEQNHLNIVGTSNSMVHTFIEHEVDEGEEEEGGGGGEPKYKKPKRDCSAEEGVGPVGHSQRAVAVAEAEEKKAGERSGQRRKHQSSQNAFVEKRREEKRRDERHRLLLLLTD</sequence>
<evidence type="ECO:0000313" key="3">
    <source>
        <dbReference type="Proteomes" id="UP000077202"/>
    </source>
</evidence>
<evidence type="ECO:0000313" key="2">
    <source>
        <dbReference type="EMBL" id="OAE20685.1"/>
    </source>
</evidence>
<feature type="compositionally biased region" description="Acidic residues" evidence="1">
    <location>
        <begin position="27"/>
        <end position="36"/>
    </location>
</feature>